<dbReference type="InterPro" id="IPR043502">
    <property type="entry name" value="DNA/RNA_pol_sf"/>
</dbReference>
<dbReference type="InterPro" id="IPR043128">
    <property type="entry name" value="Rev_trsase/Diguanyl_cyclase"/>
</dbReference>
<dbReference type="Gene3D" id="2.40.70.10">
    <property type="entry name" value="Acid Proteases"/>
    <property type="match status" value="1"/>
</dbReference>
<reference evidence="5" key="1">
    <citation type="submission" date="2025-08" db="UniProtKB">
        <authorList>
            <consortium name="Ensembl"/>
        </authorList>
    </citation>
    <scope>IDENTIFICATION</scope>
</reference>
<sequence length="452" mass="51040">MFELAPLKLPEHLDHLVDFCIAMDDQIRERRHTRDRPRRVLPPLPLVPRHTTASGNLETVKTDVPAIEPMQIGKTGISGQRELTGEKGGSVFIVPGQIISAFNVLRDPGVAGVRVANQVKRQVIPRLLVLCMPPLWMMKKKTRILLPISLTWEGVHLETEAFLDSGASGNFMDRCFAANHLLPLVLKERPLMVEAIDGKPLSCPHITHDTIDVCMTTGVLHCETIRFQVIDSPSCPVVLGFPWLTEHNPVIDWAQRDIMCWGPSCQSKCLGRVNVIGSLNIATAPPLSTEVPECYMALKEVFSKTRTEVLPPHRPYDCAIELLPGTMPPRGHVYPLSQRENDIMEEYIRENLERGFIRRSSSPAGAGFFFVSKKEGDLRPCIDYRGLNRITIRNAYPIPLITELFDRLKGARIYTKLDLRGAYNLVRVKKGHEWKTAFNTRSGHYEYLVMPF</sequence>
<dbReference type="Proteomes" id="UP000694569">
    <property type="component" value="Unplaced"/>
</dbReference>
<dbReference type="Gene3D" id="3.30.70.270">
    <property type="match status" value="1"/>
</dbReference>
<dbReference type="CDD" id="cd00303">
    <property type="entry name" value="retropepsin_like"/>
    <property type="match status" value="1"/>
</dbReference>
<dbReference type="Pfam" id="PF08284">
    <property type="entry name" value="RVP_2"/>
    <property type="match status" value="1"/>
</dbReference>
<evidence type="ECO:0000256" key="3">
    <source>
        <dbReference type="SAM" id="MobiDB-lite"/>
    </source>
</evidence>
<dbReference type="InterPro" id="IPR000477">
    <property type="entry name" value="RT_dom"/>
</dbReference>
<dbReference type="Pfam" id="PF00078">
    <property type="entry name" value="RVT_1"/>
    <property type="match status" value="1"/>
</dbReference>
<name>A0A8C5MT48_9ANUR</name>
<feature type="region of interest" description="Disordered" evidence="3">
    <location>
        <begin position="31"/>
        <end position="51"/>
    </location>
</feature>
<dbReference type="CDD" id="cd01647">
    <property type="entry name" value="RT_LTR"/>
    <property type="match status" value="1"/>
</dbReference>
<dbReference type="AlphaFoldDB" id="A0A8C5MT48"/>
<evidence type="ECO:0000313" key="6">
    <source>
        <dbReference type="Proteomes" id="UP000694569"/>
    </source>
</evidence>
<evidence type="ECO:0000256" key="2">
    <source>
        <dbReference type="ARBA" id="ARBA00012180"/>
    </source>
</evidence>
<dbReference type="EC" id="3.1.26.4" evidence="2"/>
<dbReference type="SUPFAM" id="SSF50630">
    <property type="entry name" value="Acid proteases"/>
    <property type="match status" value="1"/>
</dbReference>
<dbReference type="OrthoDB" id="8000983at2759"/>
<comment type="similarity">
    <text evidence="1">Belongs to the beta type-B retroviral polymerase family. HERV class-II K(HML-2) pol subfamily.</text>
</comment>
<feature type="domain" description="Reverse transcriptase" evidence="4">
    <location>
        <begin position="372"/>
        <end position="452"/>
    </location>
</feature>
<accession>A0A8C5MT48</accession>
<dbReference type="PANTHER" id="PTHR15503">
    <property type="entry name" value="LDOC1 RELATED"/>
    <property type="match status" value="1"/>
</dbReference>
<keyword evidence="6" id="KW-1185">Reference proteome</keyword>
<protein>
    <recommendedName>
        <fullName evidence="2">ribonuclease H</fullName>
        <ecNumber evidence="2">3.1.26.4</ecNumber>
    </recommendedName>
</protein>
<dbReference type="SUPFAM" id="SSF56672">
    <property type="entry name" value="DNA/RNA polymerases"/>
    <property type="match status" value="1"/>
</dbReference>
<dbReference type="Ensembl" id="ENSLLET00000018519.1">
    <property type="protein sequence ID" value="ENSLLEP00000017824.1"/>
    <property type="gene ID" value="ENSLLEG00000011354.1"/>
</dbReference>
<reference evidence="5" key="2">
    <citation type="submission" date="2025-09" db="UniProtKB">
        <authorList>
            <consortium name="Ensembl"/>
        </authorList>
    </citation>
    <scope>IDENTIFICATION</scope>
</reference>
<dbReference type="Gene3D" id="3.10.10.10">
    <property type="entry name" value="HIV Type 1 Reverse Transcriptase, subunit A, domain 1"/>
    <property type="match status" value="1"/>
</dbReference>
<dbReference type="PANTHER" id="PTHR15503:SF22">
    <property type="entry name" value="TRANSPOSON TY3-I GAG POLYPROTEIN"/>
    <property type="match status" value="1"/>
</dbReference>
<evidence type="ECO:0000256" key="1">
    <source>
        <dbReference type="ARBA" id="ARBA00010879"/>
    </source>
</evidence>
<dbReference type="InterPro" id="IPR032567">
    <property type="entry name" value="RTL1-rel"/>
</dbReference>
<dbReference type="GO" id="GO:0004523">
    <property type="term" value="F:RNA-DNA hybrid ribonuclease activity"/>
    <property type="evidence" value="ECO:0007669"/>
    <property type="project" value="UniProtKB-EC"/>
</dbReference>
<evidence type="ECO:0000313" key="5">
    <source>
        <dbReference type="Ensembl" id="ENSLLEP00000017824.1"/>
    </source>
</evidence>
<dbReference type="InterPro" id="IPR021109">
    <property type="entry name" value="Peptidase_aspartic_dom_sf"/>
</dbReference>
<organism evidence="5 6">
    <name type="scientific">Leptobrachium leishanense</name>
    <name type="common">Leishan spiny toad</name>
    <dbReference type="NCBI Taxonomy" id="445787"/>
    <lineage>
        <taxon>Eukaryota</taxon>
        <taxon>Metazoa</taxon>
        <taxon>Chordata</taxon>
        <taxon>Craniata</taxon>
        <taxon>Vertebrata</taxon>
        <taxon>Euteleostomi</taxon>
        <taxon>Amphibia</taxon>
        <taxon>Batrachia</taxon>
        <taxon>Anura</taxon>
        <taxon>Pelobatoidea</taxon>
        <taxon>Megophryidae</taxon>
        <taxon>Leptobrachium</taxon>
    </lineage>
</organism>
<evidence type="ECO:0000259" key="4">
    <source>
        <dbReference type="Pfam" id="PF00078"/>
    </source>
</evidence>
<proteinExistence type="inferred from homology"/>
<dbReference type="GeneTree" id="ENSGT00940000171189"/>